<dbReference type="Proteomes" id="UP000277582">
    <property type="component" value="Unassembled WGS sequence"/>
</dbReference>
<feature type="binding site" evidence="15">
    <location>
        <position position="25"/>
    </location>
    <ligand>
        <name>Mg(2+)</name>
        <dbReference type="ChEBI" id="CHEBI:18420"/>
        <label>2</label>
    </ligand>
</feature>
<protein>
    <recommendedName>
        <fullName evidence="12 13">Ferrous iron transport protein B</fullName>
    </recommendedName>
</protein>
<evidence type="ECO:0000256" key="3">
    <source>
        <dbReference type="ARBA" id="ARBA00022475"/>
    </source>
</evidence>
<dbReference type="SUPFAM" id="SSF52540">
    <property type="entry name" value="P-loop containing nucleoside triphosphate hydrolases"/>
    <property type="match status" value="1"/>
</dbReference>
<dbReference type="CDD" id="cd01879">
    <property type="entry name" value="FeoB"/>
    <property type="match status" value="1"/>
</dbReference>
<evidence type="ECO:0000256" key="5">
    <source>
        <dbReference type="ARBA" id="ARBA00022692"/>
    </source>
</evidence>
<dbReference type="RefSeq" id="WP_125672486.1">
    <property type="nucleotide sequence ID" value="NZ_RCOS01000149.1"/>
</dbReference>
<dbReference type="OrthoDB" id="85305at2157"/>
<dbReference type="InterPro" id="IPR041069">
    <property type="entry name" value="FeoB_Cyto"/>
</dbReference>
<feature type="domain" description="FeoB-type G" evidence="17">
    <location>
        <begin position="3"/>
        <end position="168"/>
    </location>
</feature>
<dbReference type="Gene3D" id="1.10.287.1770">
    <property type="match status" value="1"/>
</dbReference>
<dbReference type="EMBL" id="RCOS01000149">
    <property type="protein sequence ID" value="RSN72512.1"/>
    <property type="molecule type" value="Genomic_DNA"/>
</dbReference>
<dbReference type="NCBIfam" id="TIGR00437">
    <property type="entry name" value="feoB"/>
    <property type="match status" value="1"/>
</dbReference>
<keyword evidence="6 14" id="KW-0547">Nucleotide-binding</keyword>
<dbReference type="InterPro" id="IPR011642">
    <property type="entry name" value="Gate_dom"/>
</dbReference>
<evidence type="ECO:0000256" key="1">
    <source>
        <dbReference type="ARBA" id="ARBA00004651"/>
    </source>
</evidence>
<keyword evidence="2" id="KW-0813">Transport</keyword>
<feature type="transmembrane region" description="Helical" evidence="16">
    <location>
        <begin position="276"/>
        <end position="301"/>
    </location>
</feature>
<dbReference type="PANTHER" id="PTHR43185">
    <property type="entry name" value="FERROUS IRON TRANSPORT PROTEIN B"/>
    <property type="match status" value="1"/>
</dbReference>
<keyword evidence="8" id="KW-0408">Iron</keyword>
<evidence type="ECO:0000256" key="11">
    <source>
        <dbReference type="ARBA" id="ARBA00023136"/>
    </source>
</evidence>
<keyword evidence="4" id="KW-0410">Iron transport</keyword>
<dbReference type="GO" id="GO:0005886">
    <property type="term" value="C:plasma membrane"/>
    <property type="evidence" value="ECO:0007669"/>
    <property type="project" value="UniProtKB-SubCell"/>
</dbReference>
<evidence type="ECO:0000256" key="16">
    <source>
        <dbReference type="SAM" id="Phobius"/>
    </source>
</evidence>
<dbReference type="InterPro" id="IPR027417">
    <property type="entry name" value="P-loop_NTPase"/>
</dbReference>
<accession>A0A429GFG6</accession>
<evidence type="ECO:0000256" key="9">
    <source>
        <dbReference type="ARBA" id="ARBA00023065"/>
    </source>
</evidence>
<feature type="transmembrane region" description="Helical" evidence="16">
    <location>
        <begin position="475"/>
        <end position="497"/>
    </location>
</feature>
<evidence type="ECO:0000313" key="19">
    <source>
        <dbReference type="Proteomes" id="UP000277582"/>
    </source>
</evidence>
<evidence type="ECO:0000256" key="8">
    <source>
        <dbReference type="ARBA" id="ARBA00023004"/>
    </source>
</evidence>
<dbReference type="PROSITE" id="PS51711">
    <property type="entry name" value="G_FEOB"/>
    <property type="match status" value="1"/>
</dbReference>
<name>A0A429GFG6_9CREN</name>
<evidence type="ECO:0000256" key="7">
    <source>
        <dbReference type="ARBA" id="ARBA00022989"/>
    </source>
</evidence>
<keyword evidence="7 16" id="KW-1133">Transmembrane helix</keyword>
<keyword evidence="10 14" id="KW-0342">GTP-binding</keyword>
<dbReference type="Gene3D" id="3.40.50.300">
    <property type="entry name" value="P-loop containing nucleotide triphosphate hydrolases"/>
    <property type="match status" value="1"/>
</dbReference>
<dbReference type="AlphaFoldDB" id="A0A429GFG6"/>
<sequence length="547" mass="60189">MQEIVVALAGNPNVGKSTIFNMLTGETAHVANWPGVTVELKEGHAVHHGRKIRFVDLPGTYSLTAGGAEEIAEAVARNFIVKEKPDVLVVITDATSLDRTLYLVIRAMELTPNVIVVVNFMDCARRRAIHVDLDGLSSDLGVPFVGTVATKGEGIGVLFDRILAGEMRKSELKVDYNGLEPYIKEIQRIVEEKGILPQYPSRFVAVGVLEGDSEFVNAVKGTGAEEVVERARKELNADPAQLVIEARYKLIDDIVRRRVKRTSVVRQELSESLDKAFLHPIAGPIISALLLISLFSLIFALNTGFPINVILSQIGLEEQASFIEEHSISGIMGYIFDWISSQASKIPAPEWALSLLTDGIIAGLSGVLSFLPLIFLVFVLLGALQDTGILARVAVSFDRFLRPFGLSGKSVFPAMIGFGCNVPAVMATRALDDDRERASLAMSVPFIPCQARLIVLIALSSAAFSSPLAKSSFLMLLYLLSIVVFLLSAKIVQVYVLKVRWKPELLLEIPPYHVPSLRVIWWYTRVNTMHFLRKAGVIIFPMVIIFW</sequence>
<organism evidence="18 19">
    <name type="scientific">Candidatus Methanodesulfokora washburnensis</name>
    <dbReference type="NCBI Taxonomy" id="2478471"/>
    <lineage>
        <taxon>Archaea</taxon>
        <taxon>Thermoproteota</taxon>
        <taxon>Candidatus Korarchaeia</taxon>
        <taxon>Candidatus Korarchaeia incertae sedis</taxon>
        <taxon>Candidatus Methanodesulfokora</taxon>
    </lineage>
</organism>
<dbReference type="Pfam" id="PF02421">
    <property type="entry name" value="FeoB_N"/>
    <property type="match status" value="1"/>
</dbReference>
<proteinExistence type="predicted"/>
<comment type="caution">
    <text evidence="18">The sequence shown here is derived from an EMBL/GenBank/DDBJ whole genome shotgun (WGS) entry which is preliminary data.</text>
</comment>
<evidence type="ECO:0000313" key="18">
    <source>
        <dbReference type="EMBL" id="RSN72512.1"/>
    </source>
</evidence>
<dbReference type="Pfam" id="PF07664">
    <property type="entry name" value="FeoB_C"/>
    <property type="match status" value="1"/>
</dbReference>
<feature type="transmembrane region" description="Helical" evidence="16">
    <location>
        <begin position="360"/>
        <end position="384"/>
    </location>
</feature>
<reference evidence="18 19" key="1">
    <citation type="submission" date="2018-10" db="EMBL/GenBank/DDBJ databases">
        <title>Co-occurring genomic capacity for anaerobic methane metabolism and dissimilatory sulfite reduction discovered in the Korarchaeota.</title>
        <authorList>
            <person name="Mckay L.J."/>
            <person name="Dlakic M."/>
            <person name="Fields M.W."/>
            <person name="Delmont T.O."/>
            <person name="Eren A.M."/>
            <person name="Jay Z.J."/>
            <person name="Klingelsmith K.B."/>
            <person name="Rusch D.B."/>
            <person name="Inskeep W.P."/>
        </authorList>
    </citation>
    <scope>NUCLEOTIDE SEQUENCE [LARGE SCALE GENOMIC DNA]</scope>
    <source>
        <strain evidence="18 19">MDKW</strain>
    </source>
</reference>
<keyword evidence="15" id="KW-0479">Metal-binding</keyword>
<gene>
    <name evidence="18" type="primary">feoB</name>
    <name evidence="18" type="ORF">D6D85_13565</name>
</gene>
<dbReference type="Pfam" id="PF07670">
    <property type="entry name" value="Gate"/>
    <property type="match status" value="1"/>
</dbReference>
<feature type="binding site" evidence="14">
    <location>
        <begin position="10"/>
        <end position="17"/>
    </location>
    <ligand>
        <name>GTP</name>
        <dbReference type="ChEBI" id="CHEBI:37565"/>
        <label>1</label>
    </ligand>
</feature>
<evidence type="ECO:0000256" key="12">
    <source>
        <dbReference type="ARBA" id="ARBA00031200"/>
    </source>
</evidence>
<evidence type="ECO:0000256" key="14">
    <source>
        <dbReference type="PIRSR" id="PIRSR603373-1"/>
    </source>
</evidence>
<feature type="binding site" evidence="14">
    <location>
        <begin position="119"/>
        <end position="122"/>
    </location>
    <ligand>
        <name>GTP</name>
        <dbReference type="ChEBI" id="CHEBI:37565"/>
        <label>1</label>
    </ligand>
</feature>
<evidence type="ECO:0000256" key="10">
    <source>
        <dbReference type="ARBA" id="ARBA00023134"/>
    </source>
</evidence>
<dbReference type="GO" id="GO:0015093">
    <property type="term" value="F:ferrous iron transmembrane transporter activity"/>
    <property type="evidence" value="ECO:0007669"/>
    <property type="project" value="UniProtKB-UniRule"/>
</dbReference>
<dbReference type="Pfam" id="PF17910">
    <property type="entry name" value="FeoB_Cyto"/>
    <property type="match status" value="1"/>
</dbReference>
<evidence type="ECO:0000256" key="2">
    <source>
        <dbReference type="ARBA" id="ARBA00022448"/>
    </source>
</evidence>
<keyword evidence="15" id="KW-0460">Magnesium</keyword>
<keyword evidence="3" id="KW-1003">Cell membrane</keyword>
<evidence type="ECO:0000256" key="13">
    <source>
        <dbReference type="NCBIfam" id="TIGR00437"/>
    </source>
</evidence>
<feature type="binding site" evidence="14">
    <location>
        <begin position="56"/>
        <end position="59"/>
    </location>
    <ligand>
        <name>GTP</name>
        <dbReference type="ChEBI" id="CHEBI:37565"/>
        <label>3</label>
    </ligand>
</feature>
<dbReference type="GO" id="GO:0005525">
    <property type="term" value="F:GTP binding"/>
    <property type="evidence" value="ECO:0007669"/>
    <property type="project" value="UniProtKB-KW"/>
</dbReference>
<dbReference type="InterPro" id="IPR030389">
    <property type="entry name" value="G_FEOB_dom"/>
</dbReference>
<dbReference type="InterPro" id="IPR006073">
    <property type="entry name" value="GTP-bd"/>
</dbReference>
<feature type="binding site" evidence="15">
    <location>
        <position position="21"/>
    </location>
    <ligand>
        <name>Mg(2+)</name>
        <dbReference type="ChEBI" id="CHEBI:18420"/>
        <label>2</label>
    </ligand>
</feature>
<keyword evidence="19" id="KW-1185">Reference proteome</keyword>
<evidence type="ECO:0000256" key="6">
    <source>
        <dbReference type="ARBA" id="ARBA00022741"/>
    </source>
</evidence>
<keyword evidence="9" id="KW-0406">Ion transport</keyword>
<dbReference type="PANTHER" id="PTHR43185:SF1">
    <property type="entry name" value="FE(2+) TRANSPORTER FEOB"/>
    <property type="match status" value="1"/>
</dbReference>
<dbReference type="InterPro" id="IPR003373">
    <property type="entry name" value="Fe2_transport_prot-B"/>
</dbReference>
<feature type="binding site" evidence="15">
    <location>
        <position position="24"/>
    </location>
    <ligand>
        <name>Mg(2+)</name>
        <dbReference type="ChEBI" id="CHEBI:18420"/>
        <label>2</label>
    </ligand>
</feature>
<evidence type="ECO:0000256" key="4">
    <source>
        <dbReference type="ARBA" id="ARBA00022496"/>
    </source>
</evidence>
<evidence type="ECO:0000256" key="15">
    <source>
        <dbReference type="PIRSR" id="PIRSR603373-2"/>
    </source>
</evidence>
<keyword evidence="11 16" id="KW-0472">Membrane</keyword>
<dbReference type="GO" id="GO:0046872">
    <property type="term" value="F:metal ion binding"/>
    <property type="evidence" value="ECO:0007669"/>
    <property type="project" value="UniProtKB-KW"/>
</dbReference>
<comment type="subcellular location">
    <subcellularLocation>
        <location evidence="1">Cell membrane</location>
        <topology evidence="1">Multi-pass membrane protein</topology>
    </subcellularLocation>
</comment>
<feature type="non-terminal residue" evidence="18">
    <location>
        <position position="547"/>
    </location>
</feature>
<feature type="binding site" evidence="14">
    <location>
        <begin position="35"/>
        <end position="39"/>
    </location>
    <ligand>
        <name>GTP</name>
        <dbReference type="ChEBI" id="CHEBI:37565"/>
        <label>2</label>
    </ligand>
</feature>
<dbReference type="InterPro" id="IPR011640">
    <property type="entry name" value="Fe2_transport_prot_B_C"/>
</dbReference>
<keyword evidence="5 16" id="KW-0812">Transmembrane</keyword>
<feature type="binding site" evidence="14">
    <location>
        <begin position="148"/>
        <end position="150"/>
    </location>
    <ligand>
        <name>GTP</name>
        <dbReference type="ChEBI" id="CHEBI:37565"/>
        <label>1</label>
    </ligand>
</feature>
<evidence type="ECO:0000259" key="17">
    <source>
        <dbReference type="PROSITE" id="PS51711"/>
    </source>
</evidence>
<dbReference type="PRINTS" id="PR00326">
    <property type="entry name" value="GTP1OBG"/>
</dbReference>
<dbReference type="InterPro" id="IPR050860">
    <property type="entry name" value="FeoB_GTPase"/>
</dbReference>